<dbReference type="InterPro" id="IPR035451">
    <property type="entry name" value="Ada-like_dom_sf"/>
</dbReference>
<dbReference type="GO" id="GO:0006281">
    <property type="term" value="P:DNA repair"/>
    <property type="evidence" value="ECO:0007669"/>
    <property type="project" value="InterPro"/>
</dbReference>
<evidence type="ECO:0000256" key="6">
    <source>
        <dbReference type="ARBA" id="ARBA00023163"/>
    </source>
</evidence>
<dbReference type="PROSITE" id="PS01124">
    <property type="entry name" value="HTH_ARAC_FAMILY_2"/>
    <property type="match status" value="1"/>
</dbReference>
<dbReference type="GO" id="GO:0032259">
    <property type="term" value="P:methylation"/>
    <property type="evidence" value="ECO:0007669"/>
    <property type="project" value="UniProtKB-KW"/>
</dbReference>
<keyword evidence="9" id="KW-1185">Reference proteome</keyword>
<dbReference type="AlphaFoldDB" id="A0A024Q740"/>
<dbReference type="STRING" id="1462526.BN990_00272"/>
<dbReference type="InterPro" id="IPR018060">
    <property type="entry name" value="HTH_AraC"/>
</dbReference>
<keyword evidence="4" id="KW-0238">DNA-binding</keyword>
<comment type="cofactor">
    <cofactor evidence="1">
        <name>Zn(2+)</name>
        <dbReference type="ChEBI" id="CHEBI:29105"/>
    </cofactor>
</comment>
<dbReference type="Gene3D" id="1.10.10.60">
    <property type="entry name" value="Homeodomain-like"/>
    <property type="match status" value="2"/>
</dbReference>
<dbReference type="Pfam" id="PF12833">
    <property type="entry name" value="HTH_18"/>
    <property type="match status" value="1"/>
</dbReference>
<keyword evidence="8" id="KW-0808">Transferase</keyword>
<dbReference type="Gene3D" id="3.40.10.10">
    <property type="entry name" value="DNA Methylphosphotriester Repair Domain"/>
    <property type="match status" value="1"/>
</dbReference>
<comment type="caution">
    <text evidence="8">The sequence shown here is derived from an EMBL/GenBank/DDBJ whole genome shotgun (WGS) entry which is preliminary data.</text>
</comment>
<dbReference type="eggNOG" id="COG2169">
    <property type="taxonomic scope" value="Bacteria"/>
</dbReference>
<protein>
    <submittedName>
        <fullName evidence="8">Methylphosphotriester-DNA--protein-cysteine S-methyltransferase</fullName>
    </submittedName>
</protein>
<dbReference type="SMART" id="SM00342">
    <property type="entry name" value="HTH_ARAC"/>
    <property type="match status" value="1"/>
</dbReference>
<reference evidence="9" key="2">
    <citation type="submission" date="2014-05" db="EMBL/GenBank/DDBJ databases">
        <title>Draft genome sequence of Virgibacillus massiliensis Vm-5.</title>
        <authorList>
            <person name="Khelaifia S."/>
            <person name="Croce O."/>
            <person name="Lagier J.C."/>
            <person name="Raoult D."/>
        </authorList>
    </citation>
    <scope>NUCLEOTIDE SEQUENCE [LARGE SCALE GENOMIC DNA]</scope>
    <source>
        <strain evidence="9">Vm-5</strain>
    </source>
</reference>
<accession>A0A024Q740</accession>
<evidence type="ECO:0000256" key="4">
    <source>
        <dbReference type="ARBA" id="ARBA00023125"/>
    </source>
</evidence>
<dbReference type="GO" id="GO:0008270">
    <property type="term" value="F:zinc ion binding"/>
    <property type="evidence" value="ECO:0007669"/>
    <property type="project" value="InterPro"/>
</dbReference>
<dbReference type="InterPro" id="IPR016220">
    <property type="entry name" value="Me-P-triester_DNA_alkyl-Trfase"/>
</dbReference>
<dbReference type="GO" id="GO:0008168">
    <property type="term" value="F:methyltransferase activity"/>
    <property type="evidence" value="ECO:0007669"/>
    <property type="project" value="UniProtKB-KW"/>
</dbReference>
<dbReference type="PIRSF" id="PIRSF000408">
    <property type="entry name" value="Alkyltransferas_AdaA"/>
    <property type="match status" value="1"/>
</dbReference>
<dbReference type="SUPFAM" id="SSF46689">
    <property type="entry name" value="Homeodomain-like"/>
    <property type="match status" value="2"/>
</dbReference>
<dbReference type="EMBL" id="CCDP010000001">
    <property type="protein sequence ID" value="CDQ38005.1"/>
    <property type="molecule type" value="Genomic_DNA"/>
</dbReference>
<organism evidence="8 9">
    <name type="scientific">Virgibacillus massiliensis</name>
    <dbReference type="NCBI Taxonomy" id="1462526"/>
    <lineage>
        <taxon>Bacteria</taxon>
        <taxon>Bacillati</taxon>
        <taxon>Bacillota</taxon>
        <taxon>Bacilli</taxon>
        <taxon>Bacillales</taxon>
        <taxon>Bacillaceae</taxon>
        <taxon>Virgibacillus</taxon>
    </lineage>
</organism>
<evidence type="ECO:0000313" key="8">
    <source>
        <dbReference type="EMBL" id="CDQ38005.1"/>
    </source>
</evidence>
<dbReference type="InterPro" id="IPR004026">
    <property type="entry name" value="Ada_DNA_repair_Zn-bd"/>
</dbReference>
<dbReference type="GO" id="GO:0043565">
    <property type="term" value="F:sequence-specific DNA binding"/>
    <property type="evidence" value="ECO:0007669"/>
    <property type="project" value="InterPro"/>
</dbReference>
<dbReference type="InterPro" id="IPR009057">
    <property type="entry name" value="Homeodomain-like_sf"/>
</dbReference>
<dbReference type="Pfam" id="PF02805">
    <property type="entry name" value="Ada_Zn_binding"/>
    <property type="match status" value="1"/>
</dbReference>
<evidence type="ECO:0000259" key="7">
    <source>
        <dbReference type="PROSITE" id="PS01124"/>
    </source>
</evidence>
<proteinExistence type="predicted"/>
<dbReference type="RefSeq" id="WP_021290121.1">
    <property type="nucleotide sequence ID" value="NZ_BNER01000001.1"/>
</dbReference>
<dbReference type="PANTHER" id="PTHR43280">
    <property type="entry name" value="ARAC-FAMILY TRANSCRIPTIONAL REGULATOR"/>
    <property type="match status" value="1"/>
</dbReference>
<keyword evidence="6" id="KW-0804">Transcription</keyword>
<feature type="domain" description="HTH araC/xylS-type" evidence="7">
    <location>
        <begin position="83"/>
        <end position="181"/>
    </location>
</feature>
<evidence type="ECO:0000256" key="2">
    <source>
        <dbReference type="ARBA" id="ARBA00022603"/>
    </source>
</evidence>
<keyword evidence="3" id="KW-0805">Transcription regulation</keyword>
<evidence type="ECO:0000256" key="3">
    <source>
        <dbReference type="ARBA" id="ARBA00023015"/>
    </source>
</evidence>
<name>A0A024Q740_9BACI</name>
<dbReference type="PANTHER" id="PTHR43280:SF2">
    <property type="entry name" value="HTH-TYPE TRANSCRIPTIONAL REGULATOR EXSA"/>
    <property type="match status" value="1"/>
</dbReference>
<keyword evidence="2 8" id="KW-0489">Methyltransferase</keyword>
<reference evidence="8 9" key="1">
    <citation type="submission" date="2014-03" db="EMBL/GenBank/DDBJ databases">
        <authorList>
            <person name="Urmite Genomes U."/>
        </authorList>
    </citation>
    <scope>NUCLEOTIDE SEQUENCE [LARGE SCALE GENOMIC DNA]</scope>
    <source>
        <strain evidence="8 9">Vm-5</strain>
    </source>
</reference>
<evidence type="ECO:0000313" key="9">
    <source>
        <dbReference type="Proteomes" id="UP000028875"/>
    </source>
</evidence>
<evidence type="ECO:0000256" key="1">
    <source>
        <dbReference type="ARBA" id="ARBA00001947"/>
    </source>
</evidence>
<dbReference type="SUPFAM" id="SSF57884">
    <property type="entry name" value="Ada DNA repair protein, N-terminal domain (N-Ada 10)"/>
    <property type="match status" value="1"/>
</dbReference>
<dbReference type="GO" id="GO:0003700">
    <property type="term" value="F:DNA-binding transcription factor activity"/>
    <property type="evidence" value="ECO:0007669"/>
    <property type="project" value="InterPro"/>
</dbReference>
<gene>
    <name evidence="8" type="primary">adaA_1</name>
    <name evidence="8" type="ORF">BN990_00272</name>
</gene>
<dbReference type="Proteomes" id="UP000028875">
    <property type="component" value="Unassembled WGS sequence"/>
</dbReference>
<keyword evidence="5" id="KW-0010">Activator</keyword>
<evidence type="ECO:0000256" key="5">
    <source>
        <dbReference type="ARBA" id="ARBA00023159"/>
    </source>
</evidence>
<sequence>MTDLSFDEMWECILACDRTYDGQFFTAVKTTKIYCRPSCRSRKPKKSNVEFYQDIGQVEAAGYRPCKRCQPEIEHSPHIMLVRSVIAYLLQHYKERLQLRDISDHIGISSYYLERVFKEETGETPRIYLEKIRMDKAVYLLKSSDLTNLEICNRIGFHSPSNFYKVFRKYHHCSPTEFRDVTDKQQRREVKA</sequence>